<keyword evidence="27" id="KW-0539">Nucleus</keyword>
<evidence type="ECO:0000313" key="38">
    <source>
        <dbReference type="Proteomes" id="UP000092461"/>
    </source>
</evidence>
<dbReference type="InterPro" id="IPR023801">
    <property type="entry name" value="His_deacetylse_dom"/>
</dbReference>
<dbReference type="GO" id="GO:0040029">
    <property type="term" value="P:epigenetic regulation of gene expression"/>
    <property type="evidence" value="ECO:0007669"/>
    <property type="project" value="TreeGrafter"/>
</dbReference>
<accession>A0A1B0CKE5</accession>
<dbReference type="GO" id="GO:0003779">
    <property type="term" value="F:actin binding"/>
    <property type="evidence" value="ECO:0007669"/>
    <property type="project" value="UniProtKB-KW"/>
</dbReference>
<comment type="cofactor">
    <cofactor evidence="1">
        <name>Zn(2+)</name>
        <dbReference type="ChEBI" id="CHEBI:29105"/>
    </cofactor>
</comment>
<dbReference type="GO" id="GO:0005813">
    <property type="term" value="C:centrosome"/>
    <property type="evidence" value="ECO:0007669"/>
    <property type="project" value="UniProtKB-SubCell"/>
</dbReference>
<dbReference type="InterPro" id="IPR037138">
    <property type="entry name" value="His_deacetylse_dom_sf"/>
</dbReference>
<keyword evidence="38" id="KW-1185">Reference proteome</keyword>
<dbReference type="EMBL" id="AJWK01016118">
    <property type="status" value="NOT_ANNOTATED_CDS"/>
    <property type="molecule type" value="Genomic_DNA"/>
</dbReference>
<keyword evidence="16" id="KW-0677">Repeat</keyword>
<evidence type="ECO:0000256" key="1">
    <source>
        <dbReference type="ARBA" id="ARBA00001947"/>
    </source>
</evidence>
<evidence type="ECO:0000256" key="9">
    <source>
        <dbReference type="ARBA" id="ARBA00007738"/>
    </source>
</evidence>
<keyword evidence="12" id="KW-0678">Repressor</keyword>
<dbReference type="SMART" id="SM00290">
    <property type="entry name" value="ZnF_UBP"/>
    <property type="match status" value="1"/>
</dbReference>
<evidence type="ECO:0000256" key="28">
    <source>
        <dbReference type="ARBA" id="ARBA00023273"/>
    </source>
</evidence>
<name>A0A1B0CKE5_LUTLO</name>
<dbReference type="VEuPathDB" id="VectorBase:LLONM1_010930"/>
<dbReference type="Proteomes" id="UP000092461">
    <property type="component" value="Unassembled WGS sequence"/>
</dbReference>
<keyword evidence="17 34" id="KW-0863">Zinc-finger</keyword>
<evidence type="ECO:0000256" key="26">
    <source>
        <dbReference type="ARBA" id="ARBA00023212"/>
    </source>
</evidence>
<evidence type="ECO:0000256" key="10">
    <source>
        <dbReference type="ARBA" id="ARBA00022481"/>
    </source>
</evidence>
<dbReference type="InterPro" id="IPR023696">
    <property type="entry name" value="Ureohydrolase_dom_sf"/>
</dbReference>
<keyword evidence="13" id="KW-0597">Phosphoprotein</keyword>
<feature type="domain" description="UBP-type" evidence="36">
    <location>
        <begin position="942"/>
        <end position="1041"/>
    </location>
</feature>
<dbReference type="AlphaFoldDB" id="A0A1B0CKE5"/>
<evidence type="ECO:0000256" key="21">
    <source>
        <dbReference type="ARBA" id="ARBA00022843"/>
    </source>
</evidence>
<evidence type="ECO:0000256" key="35">
    <source>
        <dbReference type="SAM" id="MobiDB-lite"/>
    </source>
</evidence>
<evidence type="ECO:0000256" key="27">
    <source>
        <dbReference type="ARBA" id="ARBA00023242"/>
    </source>
</evidence>
<keyword evidence="10" id="KW-0488">Methylation</keyword>
<dbReference type="GO" id="GO:0006950">
    <property type="term" value="P:response to stress"/>
    <property type="evidence" value="ECO:0007669"/>
    <property type="project" value="UniProtKB-ARBA"/>
</dbReference>
<dbReference type="GO" id="GO:0141221">
    <property type="term" value="F:histone deacetylase activity, hydrolytic mechanism"/>
    <property type="evidence" value="ECO:0007669"/>
    <property type="project" value="UniProtKB-EC"/>
</dbReference>
<organism evidence="37 38">
    <name type="scientific">Lutzomyia longipalpis</name>
    <name type="common">Sand fly</name>
    <dbReference type="NCBI Taxonomy" id="7200"/>
    <lineage>
        <taxon>Eukaryota</taxon>
        <taxon>Metazoa</taxon>
        <taxon>Ecdysozoa</taxon>
        <taxon>Arthropoda</taxon>
        <taxon>Hexapoda</taxon>
        <taxon>Insecta</taxon>
        <taxon>Pterygota</taxon>
        <taxon>Neoptera</taxon>
        <taxon>Endopterygota</taxon>
        <taxon>Diptera</taxon>
        <taxon>Nematocera</taxon>
        <taxon>Psychodoidea</taxon>
        <taxon>Psychodidae</taxon>
        <taxon>Lutzomyia</taxon>
        <taxon>Lutzomyia</taxon>
    </lineage>
</organism>
<evidence type="ECO:0000256" key="16">
    <source>
        <dbReference type="ARBA" id="ARBA00022737"/>
    </source>
</evidence>
<evidence type="ECO:0000256" key="7">
    <source>
        <dbReference type="ARBA" id="ARBA00004489"/>
    </source>
</evidence>
<keyword evidence="19" id="KW-0378">Hydrolase</keyword>
<evidence type="ECO:0000256" key="33">
    <source>
        <dbReference type="ARBA" id="ARBA00082852"/>
    </source>
</evidence>
<evidence type="ECO:0000313" key="37">
    <source>
        <dbReference type="EnsemblMetazoa" id="LLOJ005082-PA"/>
    </source>
</evidence>
<evidence type="ECO:0000256" key="18">
    <source>
        <dbReference type="ARBA" id="ARBA00022786"/>
    </source>
</evidence>
<feature type="region of interest" description="Disordered" evidence="35">
    <location>
        <begin position="878"/>
        <end position="915"/>
    </location>
</feature>
<comment type="catalytic activity">
    <reaction evidence="29">
        <text>N(6)-acetyl-L-lysyl-[histone] + H2O = L-lysyl-[histone] + acetate</text>
        <dbReference type="Rhea" id="RHEA:58196"/>
        <dbReference type="Rhea" id="RHEA-COMP:9845"/>
        <dbReference type="Rhea" id="RHEA-COMP:11338"/>
        <dbReference type="ChEBI" id="CHEBI:15377"/>
        <dbReference type="ChEBI" id="CHEBI:29969"/>
        <dbReference type="ChEBI" id="CHEBI:30089"/>
        <dbReference type="ChEBI" id="CHEBI:61930"/>
        <dbReference type="EC" id="3.5.1.98"/>
    </reaction>
</comment>
<dbReference type="PANTHER" id="PTHR10625">
    <property type="entry name" value="HISTONE DEACETYLASE HDAC1-RELATED"/>
    <property type="match status" value="1"/>
</dbReference>
<comment type="catalytic activity">
    <reaction evidence="31">
        <text>N(6)-acetyl-L-lysyl-[alpha-tubulin] + H2O = L-lysyl-[alpha-tubulin] + acetate</text>
        <dbReference type="Rhea" id="RHEA:21548"/>
        <dbReference type="Rhea" id="RHEA-COMP:11278"/>
        <dbReference type="Rhea" id="RHEA-COMP:11279"/>
        <dbReference type="ChEBI" id="CHEBI:15377"/>
        <dbReference type="ChEBI" id="CHEBI:29969"/>
        <dbReference type="ChEBI" id="CHEBI:30089"/>
        <dbReference type="ChEBI" id="CHEBI:61930"/>
    </reaction>
    <physiologicalReaction direction="left-to-right" evidence="31">
        <dbReference type="Rhea" id="RHEA:21549"/>
    </physiologicalReaction>
</comment>
<dbReference type="EMBL" id="AJWK01016116">
    <property type="status" value="NOT_ANNOTATED_CDS"/>
    <property type="molecule type" value="Genomic_DNA"/>
</dbReference>
<comment type="subcellular location">
    <subcellularLocation>
        <location evidence="7">Cell projection</location>
        <location evidence="7">Axon</location>
    </subcellularLocation>
    <subcellularLocation>
        <location evidence="4">Cell projection</location>
        <location evidence="4">Dendrite</location>
    </subcellularLocation>
    <subcellularLocation>
        <location evidence="2">Cytoplasm</location>
        <location evidence="2">Cytoskeleton</location>
        <location evidence="2">Cilium basal body</location>
    </subcellularLocation>
    <subcellularLocation>
        <location evidence="5">Cytoplasm</location>
        <location evidence="5">Cytoskeleton</location>
        <location evidence="5">Microtubule organizing center</location>
        <location evidence="5">Centrosome</location>
    </subcellularLocation>
    <subcellularLocation>
        <location evidence="3">Nucleus</location>
    </subcellularLocation>
    <subcellularLocation>
        <location evidence="6">Perikaryon</location>
    </subcellularLocation>
</comment>
<dbReference type="PRINTS" id="PR01270">
    <property type="entry name" value="HDASUPER"/>
</dbReference>
<evidence type="ECO:0000256" key="3">
    <source>
        <dbReference type="ARBA" id="ARBA00004123"/>
    </source>
</evidence>
<dbReference type="GO" id="GO:0030424">
    <property type="term" value="C:axon"/>
    <property type="evidence" value="ECO:0007669"/>
    <property type="project" value="UniProtKB-SubCell"/>
</dbReference>
<evidence type="ECO:0000256" key="20">
    <source>
        <dbReference type="ARBA" id="ARBA00022833"/>
    </source>
</evidence>
<dbReference type="EMBL" id="AJWK01016114">
    <property type="status" value="NOT_ANNOTATED_CDS"/>
    <property type="molecule type" value="Genomic_DNA"/>
</dbReference>
<proteinExistence type="inferred from homology"/>
<dbReference type="InterPro" id="IPR000286">
    <property type="entry name" value="HDACs"/>
</dbReference>
<dbReference type="GO" id="GO:0030425">
    <property type="term" value="C:dendrite"/>
    <property type="evidence" value="ECO:0007669"/>
    <property type="project" value="UniProtKB-SubCell"/>
</dbReference>
<comment type="pathway">
    <text evidence="8">Protein modification; protein ubiquitination.</text>
</comment>
<dbReference type="GO" id="GO:0000118">
    <property type="term" value="C:histone deacetylase complex"/>
    <property type="evidence" value="ECO:0007669"/>
    <property type="project" value="TreeGrafter"/>
</dbReference>
<keyword evidence="23" id="KW-0805">Transcription regulation</keyword>
<dbReference type="PROSITE" id="PS50271">
    <property type="entry name" value="ZF_UBP"/>
    <property type="match status" value="1"/>
</dbReference>
<dbReference type="InterPro" id="IPR001607">
    <property type="entry name" value="Znf_UBP"/>
</dbReference>
<dbReference type="PANTHER" id="PTHR10625:SF38">
    <property type="entry name" value="HISTONE DEACETYLASE 6, ISOFORM G"/>
    <property type="match status" value="1"/>
</dbReference>
<dbReference type="Pfam" id="PF02148">
    <property type="entry name" value="zf-UBP"/>
    <property type="match status" value="1"/>
</dbReference>
<feature type="region of interest" description="Disordered" evidence="35">
    <location>
        <begin position="1"/>
        <end position="35"/>
    </location>
</feature>
<dbReference type="GO" id="GO:0016740">
    <property type="term" value="F:transferase activity"/>
    <property type="evidence" value="ECO:0007669"/>
    <property type="project" value="UniProtKB-KW"/>
</dbReference>
<keyword evidence="11" id="KW-0963">Cytoplasm</keyword>
<evidence type="ECO:0000256" key="13">
    <source>
        <dbReference type="ARBA" id="ARBA00022553"/>
    </source>
</evidence>
<dbReference type="FunFam" id="3.30.40.10:FF:000342">
    <property type="entry name" value="Histone deacetylase 6"/>
    <property type="match status" value="1"/>
</dbReference>
<evidence type="ECO:0000256" key="23">
    <source>
        <dbReference type="ARBA" id="ARBA00023015"/>
    </source>
</evidence>
<dbReference type="EMBL" id="AJWK01016117">
    <property type="status" value="NOT_ANNOTATED_CDS"/>
    <property type="molecule type" value="Genomic_DNA"/>
</dbReference>
<dbReference type="Gene3D" id="3.30.40.10">
    <property type="entry name" value="Zinc/RING finger domain, C3HC4 (zinc finger)"/>
    <property type="match status" value="1"/>
</dbReference>
<evidence type="ECO:0000256" key="11">
    <source>
        <dbReference type="ARBA" id="ARBA00022490"/>
    </source>
</evidence>
<dbReference type="EMBL" id="AJWK01016115">
    <property type="status" value="NOT_ANNOTATED_CDS"/>
    <property type="molecule type" value="Genomic_DNA"/>
</dbReference>
<evidence type="ECO:0000256" key="29">
    <source>
        <dbReference type="ARBA" id="ARBA00048287"/>
    </source>
</evidence>
<keyword evidence="24" id="KW-0804">Transcription</keyword>
<comment type="catalytic activity">
    <reaction evidence="30">
        <text>N(6)-acetyl-L-lysyl-[protein] + H2O = L-lysyl-[protein] + acetate</text>
        <dbReference type="Rhea" id="RHEA:58108"/>
        <dbReference type="Rhea" id="RHEA-COMP:9752"/>
        <dbReference type="Rhea" id="RHEA-COMP:10731"/>
        <dbReference type="ChEBI" id="CHEBI:15377"/>
        <dbReference type="ChEBI" id="CHEBI:29969"/>
        <dbReference type="ChEBI" id="CHEBI:30089"/>
        <dbReference type="ChEBI" id="CHEBI:61930"/>
    </reaction>
    <physiologicalReaction direction="left-to-right" evidence="30">
        <dbReference type="Rhea" id="RHEA:58109"/>
    </physiologicalReaction>
</comment>
<dbReference type="CDD" id="cd10002">
    <property type="entry name" value="HDAC10_HDAC6-dom1"/>
    <property type="match status" value="1"/>
</dbReference>
<keyword evidence="28" id="KW-0966">Cell projection</keyword>
<evidence type="ECO:0000256" key="32">
    <source>
        <dbReference type="ARBA" id="ARBA00068733"/>
    </source>
</evidence>
<keyword evidence="14" id="KW-0808">Transferase</keyword>
<dbReference type="EnsemblMetazoa" id="LLOJ005082-RA">
    <property type="protein sequence ID" value="LLOJ005082-PA"/>
    <property type="gene ID" value="LLOJ005082"/>
</dbReference>
<dbReference type="SUPFAM" id="SSF52768">
    <property type="entry name" value="Arginase/deacetylase"/>
    <property type="match status" value="3"/>
</dbReference>
<sequence>MANPRPSSSALMEAKKRARQKISSSEKRSSDVQTLRDPYQTAMEATQMIRGATGLIYDRQMAQHKCLWDENYPECPARLTSVLDRCQELKLMDRCMKIDPKSATKEQIILKHTEEHYETLKRTSGSTDEASLEDLSSRYDAIYIHPTTFELSLLCVGSTVELVNAVAEGRVQNGMAIIRPPGHHAMKAEFNGYCFFNNVAIAAEEILRRGNTERILIVDWDIHHGQGTQRMFYDDPRVLYFSIHRYEHGEFWPNLRESDFDWVGESAGRGFNFNLPLNHTGMTDADYLAIFQQVLLPVATEFQPQLVIISAGYDAALGCPEFAPNLVIVSAGYDSALGDEKGEMEVTPACYAHFLSPLMSLASGKVAVILEGGYCLRSLAEGAALTLRTLLGDPCPNLTPLAAPCESVQETILNCISVQRAYWKCLQIHRTYGLEEVNNINPPRELHQVTTLFKGPLVRAERFETRNCYPVQDQECVRRNDERLQRLEMTTNLRVAPKRVCFVYDDAMTEHKNDFEVHPECPARITKIWERFGEYGTVERMHRVPSRHATFEELELVHSPEHVRLMKESVERKDLVAFGERYNSVYFHSSTWTCATLAAGSVLQVVDEVLNGNSQSGICVVRPPGHHAESDLPHGFCIFNNIAVAAEYAVQVHGLRRILIVDWDVHHGNGTQHIFENRRDVLYVSLHRFDHGNFFPKGRDGDYGEVGSGPGEGFNVNIPWNRKGMGDAEYAAAFHSIIMPIAYEFNPELVLVSAGFDAAIGDPLGGCKVSPEAYGHFTHWLASLANGRLIICLEGGYNVNSISYAMTMCSKALLGDPLPPLDGCRRELNGSCVETIRNVVSVQKKYWKCLKFSKKVPNFVCGDVGGGLSDMVQGMKIEDEPCDSDSTNERSSGAGKEVEEPHPGPSSSRGEVKKDHQSLSDYLAENAIALANEEMFAVVPLKNCPHLAMLDPSQAPSEINTWAPCGECASPTENWICLHCFRTLCGRYVGEHMLYHHLDTEHPLTLSFSDLSVWCYKCESYIDNPVLYKYKNMAHMCKFNGEEMVWPYGRDELHLSVDHEN</sequence>
<evidence type="ECO:0000256" key="2">
    <source>
        <dbReference type="ARBA" id="ARBA00004120"/>
    </source>
</evidence>
<dbReference type="InterPro" id="IPR013083">
    <property type="entry name" value="Znf_RING/FYVE/PHD"/>
</dbReference>
<dbReference type="GO" id="GO:0008270">
    <property type="term" value="F:zinc ion binding"/>
    <property type="evidence" value="ECO:0007669"/>
    <property type="project" value="UniProtKB-KW"/>
</dbReference>
<keyword evidence="15" id="KW-0479">Metal-binding</keyword>
<evidence type="ECO:0000256" key="15">
    <source>
        <dbReference type="ARBA" id="ARBA00022723"/>
    </source>
</evidence>
<dbReference type="GO" id="GO:0051646">
    <property type="term" value="P:mitochondrion localization"/>
    <property type="evidence" value="ECO:0007669"/>
    <property type="project" value="UniProtKB-ARBA"/>
</dbReference>
<keyword evidence="26" id="KW-0206">Cytoskeleton</keyword>
<dbReference type="Pfam" id="PF00850">
    <property type="entry name" value="Hist_deacetyl"/>
    <property type="match status" value="3"/>
</dbReference>
<reference evidence="37" key="1">
    <citation type="submission" date="2020-05" db="UniProtKB">
        <authorList>
            <consortium name="EnsemblMetazoa"/>
        </authorList>
    </citation>
    <scope>IDENTIFICATION</scope>
    <source>
        <strain evidence="37">Jacobina</strain>
    </source>
</reference>
<keyword evidence="18" id="KW-0833">Ubl conjugation pathway</keyword>
<dbReference type="GO" id="GO:0043204">
    <property type="term" value="C:perikaryon"/>
    <property type="evidence" value="ECO:0007669"/>
    <property type="project" value="UniProtKB-SubCell"/>
</dbReference>
<evidence type="ECO:0000256" key="19">
    <source>
        <dbReference type="ARBA" id="ARBA00022801"/>
    </source>
</evidence>
<keyword evidence="25" id="KW-0009">Actin-binding</keyword>
<evidence type="ECO:0000256" key="17">
    <source>
        <dbReference type="ARBA" id="ARBA00022771"/>
    </source>
</evidence>
<dbReference type="VEuPathDB" id="VectorBase:LLOJ005082"/>
<dbReference type="FunFam" id="3.40.800.20:FF:000005">
    <property type="entry name" value="histone deacetylase 6"/>
    <property type="match status" value="1"/>
</dbReference>
<evidence type="ECO:0000256" key="22">
    <source>
        <dbReference type="ARBA" id="ARBA00022853"/>
    </source>
</evidence>
<protein>
    <recommendedName>
        <fullName evidence="32">Protein deacetylase HDAC6</fullName>
    </recommendedName>
    <alternativeName>
        <fullName evidence="33">Tubulin-lysine deacetylase HDAC6</fullName>
    </alternativeName>
</protein>
<dbReference type="Gene3D" id="3.40.800.20">
    <property type="entry name" value="Histone deacetylase domain"/>
    <property type="match status" value="3"/>
</dbReference>
<evidence type="ECO:0000256" key="24">
    <source>
        <dbReference type="ARBA" id="ARBA00023163"/>
    </source>
</evidence>
<keyword evidence="20" id="KW-0862">Zinc</keyword>
<keyword evidence="22" id="KW-0156">Chromatin regulator</keyword>
<dbReference type="GO" id="GO:0032886">
    <property type="term" value="P:regulation of microtubule-based process"/>
    <property type="evidence" value="ECO:0007669"/>
    <property type="project" value="UniProtKB-ARBA"/>
</dbReference>
<dbReference type="SUPFAM" id="SSF57850">
    <property type="entry name" value="RING/U-box"/>
    <property type="match status" value="1"/>
</dbReference>
<evidence type="ECO:0000256" key="12">
    <source>
        <dbReference type="ARBA" id="ARBA00022491"/>
    </source>
</evidence>
<feature type="compositionally biased region" description="Polar residues" evidence="35">
    <location>
        <begin position="1"/>
        <end position="10"/>
    </location>
</feature>
<evidence type="ECO:0000256" key="6">
    <source>
        <dbReference type="ARBA" id="ARBA00004484"/>
    </source>
</evidence>
<dbReference type="GO" id="GO:0051129">
    <property type="term" value="P:negative regulation of cellular component organization"/>
    <property type="evidence" value="ECO:0007669"/>
    <property type="project" value="UniProtKB-ARBA"/>
</dbReference>
<evidence type="ECO:0000256" key="25">
    <source>
        <dbReference type="ARBA" id="ARBA00023203"/>
    </source>
</evidence>
<evidence type="ECO:0000256" key="14">
    <source>
        <dbReference type="ARBA" id="ARBA00022679"/>
    </source>
</evidence>
<comment type="similarity">
    <text evidence="9">Belongs to the histone deacetylase family. HD type 2 subfamily.</text>
</comment>
<evidence type="ECO:0000256" key="8">
    <source>
        <dbReference type="ARBA" id="ARBA00004906"/>
    </source>
</evidence>
<evidence type="ECO:0000256" key="34">
    <source>
        <dbReference type="PROSITE-ProRule" id="PRU00502"/>
    </source>
</evidence>
<keyword evidence="21" id="KW-0832">Ubl conjugation</keyword>
<evidence type="ECO:0000259" key="36">
    <source>
        <dbReference type="PROSITE" id="PS50271"/>
    </source>
</evidence>
<evidence type="ECO:0000256" key="30">
    <source>
        <dbReference type="ARBA" id="ARBA00049136"/>
    </source>
</evidence>
<evidence type="ECO:0000256" key="4">
    <source>
        <dbReference type="ARBA" id="ARBA00004279"/>
    </source>
</evidence>
<evidence type="ECO:0000256" key="31">
    <source>
        <dbReference type="ARBA" id="ARBA00050910"/>
    </source>
</evidence>
<evidence type="ECO:0000256" key="5">
    <source>
        <dbReference type="ARBA" id="ARBA00004300"/>
    </source>
</evidence>